<evidence type="ECO:0000256" key="4">
    <source>
        <dbReference type="ARBA" id="ARBA00010693"/>
    </source>
</evidence>
<gene>
    <name evidence="15" type="ORF">BA062_14155</name>
</gene>
<evidence type="ECO:0000313" key="15">
    <source>
        <dbReference type="EMBL" id="PXY36525.1"/>
    </source>
</evidence>
<keyword evidence="13" id="KW-0704">Schiff base</keyword>
<dbReference type="GO" id="GO:0046872">
    <property type="term" value="F:metal ion binding"/>
    <property type="evidence" value="ECO:0007669"/>
    <property type="project" value="UniProtKB-KW"/>
</dbReference>
<name>A0A318M1W3_9PSEU</name>
<sequence>MTTLSIIKADTGGFVGRSAVHPVLLASARDALYSAVGDGLLPDGRTAACGDDLSLRAAQEHGPDYTRIHEHAHPSRFDDPPRVVALGFEIRDGELAGPRDIFVDPAFDRARAQANEAMDYLRRHGPFEPHRLPLEDLEYTTMRVLGERMAPRWRPMAPDPVTTPG</sequence>
<evidence type="ECO:0000256" key="8">
    <source>
        <dbReference type="ARBA" id="ARBA00022432"/>
    </source>
</evidence>
<comment type="cofactor">
    <cofactor evidence="2">
        <name>Mg(2+)</name>
        <dbReference type="ChEBI" id="CHEBI:18420"/>
    </cofactor>
</comment>
<keyword evidence="11" id="KW-0460">Magnesium</keyword>
<dbReference type="GO" id="GO:0016829">
    <property type="term" value="F:lyase activity"/>
    <property type="evidence" value="ECO:0007669"/>
    <property type="project" value="UniProtKB-KW"/>
</dbReference>
<keyword evidence="14" id="KW-0119">Carbohydrate metabolism</keyword>
<keyword evidence="12" id="KW-0456">Lyase</keyword>
<keyword evidence="9" id="KW-0479">Metal-binding</keyword>
<dbReference type="PANTHER" id="PTHR38341:SF1">
    <property type="entry name" value="FRUCTOSE-1,6-BISPHOSPHATE ALDOLASE_PHOSPHATASE"/>
    <property type="match status" value="1"/>
</dbReference>
<dbReference type="EC" id="3.1.3.11" evidence="6"/>
<comment type="subunit">
    <text evidence="5">Homooctamer; dimer of tetramers.</text>
</comment>
<evidence type="ECO:0000256" key="9">
    <source>
        <dbReference type="ARBA" id="ARBA00022723"/>
    </source>
</evidence>
<dbReference type="UniPathway" id="UPA00138"/>
<evidence type="ECO:0000256" key="2">
    <source>
        <dbReference type="ARBA" id="ARBA00001946"/>
    </source>
</evidence>
<comment type="pathway">
    <text evidence="3">Carbohydrate biosynthesis; gluconeogenesis.</text>
</comment>
<accession>A0A318M1W3</accession>
<dbReference type="GO" id="GO:0042132">
    <property type="term" value="F:fructose 1,6-bisphosphate 1-phosphatase activity"/>
    <property type="evidence" value="ECO:0007669"/>
    <property type="project" value="UniProtKB-EC"/>
</dbReference>
<keyword evidence="10" id="KW-0378">Hydrolase</keyword>
<dbReference type="AlphaFoldDB" id="A0A318M1W3"/>
<evidence type="ECO:0000256" key="12">
    <source>
        <dbReference type="ARBA" id="ARBA00023239"/>
    </source>
</evidence>
<evidence type="ECO:0000313" key="16">
    <source>
        <dbReference type="Proteomes" id="UP000247892"/>
    </source>
</evidence>
<evidence type="ECO:0000256" key="5">
    <source>
        <dbReference type="ARBA" id="ARBA00011820"/>
    </source>
</evidence>
<reference evidence="15 16" key="1">
    <citation type="submission" date="2016-07" db="EMBL/GenBank/DDBJ databases">
        <title>Draft genome sequence of Prauserella sp. YIM 121212, isolated from alkaline soil.</title>
        <authorList>
            <person name="Ruckert C."/>
            <person name="Albersmeier A."/>
            <person name="Jiang C.-L."/>
            <person name="Jiang Y."/>
            <person name="Kalinowski J."/>
            <person name="Schneider O."/>
            <person name="Winkler A."/>
            <person name="Zotchev S.B."/>
        </authorList>
    </citation>
    <scope>NUCLEOTIDE SEQUENCE [LARGE SCALE GENOMIC DNA]</scope>
    <source>
        <strain evidence="15 16">YIM 121212</strain>
    </source>
</reference>
<proteinExistence type="inferred from homology"/>
<comment type="catalytic activity">
    <reaction evidence="1">
        <text>beta-D-fructose 1,6-bisphosphate + H2O = beta-D-fructose 6-phosphate + phosphate</text>
        <dbReference type="Rhea" id="RHEA:11064"/>
        <dbReference type="ChEBI" id="CHEBI:15377"/>
        <dbReference type="ChEBI" id="CHEBI:32966"/>
        <dbReference type="ChEBI" id="CHEBI:43474"/>
        <dbReference type="ChEBI" id="CHEBI:57634"/>
        <dbReference type="EC" id="3.1.3.11"/>
    </reaction>
</comment>
<comment type="similarity">
    <text evidence="4">Belongs to the FBP aldolase/phosphatase family.</text>
</comment>
<dbReference type="SUPFAM" id="SSF111249">
    <property type="entry name" value="Sulfolobus fructose-1,6-bisphosphatase-like"/>
    <property type="match status" value="2"/>
</dbReference>
<keyword evidence="16" id="KW-1185">Reference proteome</keyword>
<dbReference type="EMBL" id="MASU01000005">
    <property type="protein sequence ID" value="PXY36525.1"/>
    <property type="molecule type" value="Genomic_DNA"/>
</dbReference>
<dbReference type="InterPro" id="IPR036076">
    <property type="entry name" value="FBPase_V_sf"/>
</dbReference>
<dbReference type="Pfam" id="PF01950">
    <property type="entry name" value="FBPase_3"/>
    <property type="match status" value="1"/>
</dbReference>
<evidence type="ECO:0000256" key="10">
    <source>
        <dbReference type="ARBA" id="ARBA00022801"/>
    </source>
</evidence>
<evidence type="ECO:0000256" key="11">
    <source>
        <dbReference type="ARBA" id="ARBA00022842"/>
    </source>
</evidence>
<evidence type="ECO:0000256" key="7">
    <source>
        <dbReference type="ARBA" id="ARBA00018635"/>
    </source>
</evidence>
<dbReference type="GO" id="GO:0006094">
    <property type="term" value="P:gluconeogenesis"/>
    <property type="evidence" value="ECO:0007669"/>
    <property type="project" value="UniProtKB-UniPathway"/>
</dbReference>
<evidence type="ECO:0000256" key="14">
    <source>
        <dbReference type="ARBA" id="ARBA00023277"/>
    </source>
</evidence>
<organism evidence="15 16">
    <name type="scientific">Prauserella flavalba</name>
    <dbReference type="NCBI Taxonomy" id="1477506"/>
    <lineage>
        <taxon>Bacteria</taxon>
        <taxon>Bacillati</taxon>
        <taxon>Actinomycetota</taxon>
        <taxon>Actinomycetes</taxon>
        <taxon>Pseudonocardiales</taxon>
        <taxon>Pseudonocardiaceae</taxon>
        <taxon>Prauserella</taxon>
    </lineage>
</organism>
<dbReference type="RefSeq" id="WP_110336538.1">
    <property type="nucleotide sequence ID" value="NZ_MASU01000005.1"/>
</dbReference>
<evidence type="ECO:0000256" key="13">
    <source>
        <dbReference type="ARBA" id="ARBA00023270"/>
    </source>
</evidence>
<dbReference type="OrthoDB" id="9763541at2"/>
<dbReference type="PANTHER" id="PTHR38341">
    <property type="entry name" value="FRUCTOSE-1,6-BISPHOSPHATE ALDOLASE/PHOSPHATASE"/>
    <property type="match status" value="1"/>
</dbReference>
<evidence type="ECO:0000256" key="6">
    <source>
        <dbReference type="ARBA" id="ARBA00013093"/>
    </source>
</evidence>
<evidence type="ECO:0000256" key="1">
    <source>
        <dbReference type="ARBA" id="ARBA00001273"/>
    </source>
</evidence>
<comment type="caution">
    <text evidence="15">The sequence shown here is derived from an EMBL/GenBank/DDBJ whole genome shotgun (WGS) entry which is preliminary data.</text>
</comment>
<evidence type="ECO:0000256" key="3">
    <source>
        <dbReference type="ARBA" id="ARBA00004742"/>
    </source>
</evidence>
<protein>
    <recommendedName>
        <fullName evidence="7">Fructose-1,6-bisphosphate aldolase/phosphatase</fullName>
        <ecNumber evidence="6">3.1.3.11</ecNumber>
    </recommendedName>
</protein>
<dbReference type="InterPro" id="IPR002803">
    <property type="entry name" value="FBPase_V"/>
</dbReference>
<keyword evidence="8" id="KW-0312">Gluconeogenesis</keyword>
<dbReference type="Proteomes" id="UP000247892">
    <property type="component" value="Unassembled WGS sequence"/>
</dbReference>